<name>A0A1I7ZT82_9BILA</name>
<reference evidence="16" key="1">
    <citation type="submission" date="2016-11" db="UniProtKB">
        <authorList>
            <consortium name="WormBaseParasite"/>
        </authorList>
    </citation>
    <scope>IDENTIFICATION</scope>
</reference>
<dbReference type="GO" id="GO:0000978">
    <property type="term" value="F:RNA polymerase II cis-regulatory region sequence-specific DNA binding"/>
    <property type="evidence" value="ECO:0007669"/>
    <property type="project" value="InterPro"/>
</dbReference>
<evidence type="ECO:0000256" key="10">
    <source>
        <dbReference type="ARBA" id="ARBA00023242"/>
    </source>
</evidence>
<evidence type="ECO:0000256" key="11">
    <source>
        <dbReference type="ARBA" id="ARBA00037512"/>
    </source>
</evidence>
<keyword evidence="3" id="KW-0479">Metal-binding</keyword>
<evidence type="ECO:0000259" key="14">
    <source>
        <dbReference type="PROSITE" id="PS51843"/>
    </source>
</evidence>
<dbReference type="CDD" id="cd06960">
    <property type="entry name" value="NR_DBD_HNF4A"/>
    <property type="match status" value="1"/>
</dbReference>
<dbReference type="FunFam" id="3.30.50.10:FF:000030">
    <property type="entry name" value="Nuclear Hormone Receptor family"/>
    <property type="match status" value="1"/>
</dbReference>
<keyword evidence="5" id="KW-0862">Zinc</keyword>
<dbReference type="SMART" id="SM00399">
    <property type="entry name" value="ZnF_C4"/>
    <property type="match status" value="1"/>
</dbReference>
<keyword evidence="10" id="KW-0539">Nucleus</keyword>
<keyword evidence="9" id="KW-0675">Receptor</keyword>
<feature type="region of interest" description="Disordered" evidence="12">
    <location>
        <begin position="493"/>
        <end position="512"/>
    </location>
</feature>
<evidence type="ECO:0000313" key="15">
    <source>
        <dbReference type="Proteomes" id="UP000095287"/>
    </source>
</evidence>
<keyword evidence="15" id="KW-1185">Reference proteome</keyword>
<evidence type="ECO:0000256" key="7">
    <source>
        <dbReference type="ARBA" id="ARBA00023125"/>
    </source>
</evidence>
<dbReference type="PANTHER" id="PTHR47519">
    <property type="entry name" value="NUCLEAR HORMONE RECEPTOR FAMILY MEMBER NHR-31-RELATED"/>
    <property type="match status" value="1"/>
</dbReference>
<dbReference type="GO" id="GO:0005634">
    <property type="term" value="C:nucleus"/>
    <property type="evidence" value="ECO:0007669"/>
    <property type="project" value="UniProtKB-SubCell"/>
</dbReference>
<sequence length="588" mass="65052">MLQSSNEGMACDIYSHMEYQQLGVSSAAASPQPHQSRPIRKCAVCGDQPAKVHYGVLACFGCKGFFRRAVKEGRNKYICRYGKQCNVDKYERNSCRYCRFRRCLQVGMNPNAVRPDRDVTGKQKTVRQKEGSVEASPPGRIASETELSLCEPPSGSAWMQALKPDMRDMINNLLFLQESVQNCGGVSEDSLSGFSLKSLINIRVLAKDNESAISTQMRMHGDNDFINISKIIKVIDWINGICRMADARNARETVQVEDKVAMVQHCYPQIMLLNSAFSAISSSSSSDIAALLNLCTLEGSNSASTFPQRTVEDLMEPLKRVKPLEIELVVYKAILSSNPDIKGIRPIAADTLAKFRADLQILFFKTVKSLSPKIQHASVRCGDYLLLTPSIQQLATTVVLVLRQQTRNNRATPCSTIISDLLNPENNDYLSIPTNALADHFRQQQIPLVTINDAEPVQSAFVPVSVNTTYAIPMVPVSTTITSAFSPPCRPTQAENQCNRLPRPNTFGGLAPRKLPLELTKSIEEMLQPGGSDINGTWNKPIGNDWAELRVSTPAFNRDILAKFFPESVAQNQSSSLNQNQHAQVGQH</sequence>
<dbReference type="Pfam" id="PF00105">
    <property type="entry name" value="zf-C4"/>
    <property type="match status" value="1"/>
</dbReference>
<evidence type="ECO:0000256" key="4">
    <source>
        <dbReference type="ARBA" id="ARBA00022771"/>
    </source>
</evidence>
<evidence type="ECO:0000256" key="2">
    <source>
        <dbReference type="ARBA" id="ARBA00005993"/>
    </source>
</evidence>
<feature type="region of interest" description="Disordered" evidence="12">
    <location>
        <begin position="114"/>
        <end position="140"/>
    </location>
</feature>
<dbReference type="PRINTS" id="PR00047">
    <property type="entry name" value="STROIDFINGER"/>
</dbReference>
<dbReference type="InterPro" id="IPR001628">
    <property type="entry name" value="Znf_hrmn_rcpt"/>
</dbReference>
<evidence type="ECO:0000256" key="5">
    <source>
        <dbReference type="ARBA" id="ARBA00022833"/>
    </source>
</evidence>
<evidence type="ECO:0000256" key="3">
    <source>
        <dbReference type="ARBA" id="ARBA00022723"/>
    </source>
</evidence>
<dbReference type="PANTHER" id="PTHR47519:SF1">
    <property type="entry name" value="NUCLEAR HORMONE RECEPTOR FAMILY MEMBER NHR-31"/>
    <property type="match status" value="1"/>
</dbReference>
<dbReference type="Gene3D" id="1.10.565.10">
    <property type="entry name" value="Retinoid X Receptor"/>
    <property type="match status" value="1"/>
</dbReference>
<dbReference type="GO" id="GO:0008270">
    <property type="term" value="F:zinc ion binding"/>
    <property type="evidence" value="ECO:0007669"/>
    <property type="project" value="UniProtKB-KW"/>
</dbReference>
<evidence type="ECO:0000313" key="16">
    <source>
        <dbReference type="WBParaSite" id="L893_g29388.t1"/>
    </source>
</evidence>
<feature type="compositionally biased region" description="Basic and acidic residues" evidence="12">
    <location>
        <begin position="114"/>
        <end position="132"/>
    </location>
</feature>
<evidence type="ECO:0000256" key="1">
    <source>
        <dbReference type="ARBA" id="ARBA00004123"/>
    </source>
</evidence>
<feature type="domain" description="NR LBD" evidence="14">
    <location>
        <begin position="195"/>
        <end position="424"/>
    </location>
</feature>
<accession>A0A1I7ZT82</accession>
<keyword evidence="6" id="KW-0805">Transcription regulation</keyword>
<dbReference type="InterPro" id="IPR013088">
    <property type="entry name" value="Znf_NHR/GATA"/>
</dbReference>
<dbReference type="WBParaSite" id="L893_g29388.t1">
    <property type="protein sequence ID" value="L893_g29388.t1"/>
    <property type="gene ID" value="L893_g29388"/>
</dbReference>
<evidence type="ECO:0000256" key="6">
    <source>
        <dbReference type="ARBA" id="ARBA00023015"/>
    </source>
</evidence>
<dbReference type="PROSITE" id="PS51843">
    <property type="entry name" value="NR_LBD"/>
    <property type="match status" value="1"/>
</dbReference>
<dbReference type="InterPro" id="IPR049636">
    <property type="entry name" value="HNF4-like_DBD"/>
</dbReference>
<dbReference type="Proteomes" id="UP000095287">
    <property type="component" value="Unplaced"/>
</dbReference>
<evidence type="ECO:0000259" key="13">
    <source>
        <dbReference type="PROSITE" id="PS51030"/>
    </source>
</evidence>
<feature type="domain" description="Nuclear receptor" evidence="13">
    <location>
        <begin position="39"/>
        <end position="115"/>
    </location>
</feature>
<keyword evidence="7" id="KW-0238">DNA-binding</keyword>
<dbReference type="InterPro" id="IPR000536">
    <property type="entry name" value="Nucl_hrmn_rcpt_lig-bd"/>
</dbReference>
<dbReference type="GO" id="GO:0003700">
    <property type="term" value="F:DNA-binding transcription factor activity"/>
    <property type="evidence" value="ECO:0007669"/>
    <property type="project" value="InterPro"/>
</dbReference>
<comment type="function">
    <text evidence="11">Orphan nuclear receptor.</text>
</comment>
<proteinExistence type="inferred from homology"/>
<dbReference type="SUPFAM" id="SSF57716">
    <property type="entry name" value="Glucocorticoid receptor-like (DNA-binding domain)"/>
    <property type="match status" value="1"/>
</dbReference>
<dbReference type="InterPro" id="IPR052496">
    <property type="entry name" value="Orphan_Nuclear_Rcpt"/>
</dbReference>
<keyword evidence="8" id="KW-0804">Transcription</keyword>
<dbReference type="AlphaFoldDB" id="A0A1I7ZT82"/>
<evidence type="ECO:0000256" key="12">
    <source>
        <dbReference type="SAM" id="MobiDB-lite"/>
    </source>
</evidence>
<evidence type="ECO:0000256" key="9">
    <source>
        <dbReference type="ARBA" id="ARBA00023170"/>
    </source>
</evidence>
<dbReference type="InterPro" id="IPR035500">
    <property type="entry name" value="NHR-like_dom_sf"/>
</dbReference>
<dbReference type="PROSITE" id="PS00031">
    <property type="entry name" value="NUCLEAR_REC_DBD_1"/>
    <property type="match status" value="1"/>
</dbReference>
<evidence type="ECO:0000256" key="8">
    <source>
        <dbReference type="ARBA" id="ARBA00023163"/>
    </source>
</evidence>
<comment type="similarity">
    <text evidence="2">Belongs to the nuclear hormone receptor family.</text>
</comment>
<protein>
    <submittedName>
        <fullName evidence="16">Nuclear receptor domain-containing protein</fullName>
    </submittedName>
</protein>
<comment type="subcellular location">
    <subcellularLocation>
        <location evidence="1">Nucleus</location>
    </subcellularLocation>
</comment>
<dbReference type="Gene3D" id="3.30.50.10">
    <property type="entry name" value="Erythroid Transcription Factor GATA-1, subunit A"/>
    <property type="match status" value="1"/>
</dbReference>
<organism evidence="15 16">
    <name type="scientific">Steinernema glaseri</name>
    <dbReference type="NCBI Taxonomy" id="37863"/>
    <lineage>
        <taxon>Eukaryota</taxon>
        <taxon>Metazoa</taxon>
        <taxon>Ecdysozoa</taxon>
        <taxon>Nematoda</taxon>
        <taxon>Chromadorea</taxon>
        <taxon>Rhabditida</taxon>
        <taxon>Tylenchina</taxon>
        <taxon>Panagrolaimomorpha</taxon>
        <taxon>Strongyloidoidea</taxon>
        <taxon>Steinernematidae</taxon>
        <taxon>Steinernema</taxon>
    </lineage>
</organism>
<dbReference type="PROSITE" id="PS51030">
    <property type="entry name" value="NUCLEAR_REC_DBD_2"/>
    <property type="match status" value="1"/>
</dbReference>
<keyword evidence="4" id="KW-0863">Zinc-finger</keyword>
<dbReference type="SUPFAM" id="SSF48508">
    <property type="entry name" value="Nuclear receptor ligand-binding domain"/>
    <property type="match status" value="1"/>
</dbReference>